<evidence type="ECO:0000313" key="1">
    <source>
        <dbReference type="EMBL" id="PJZ29629.1"/>
    </source>
</evidence>
<gene>
    <name evidence="1" type="ORF">CH378_11800</name>
</gene>
<dbReference type="RefSeq" id="WP_100755625.1">
    <property type="nucleotide sequence ID" value="NZ_NPDP01000019.1"/>
</dbReference>
<accession>A0ABX4N8B7</accession>
<name>A0ABX4N8B7_9LEPT</name>
<dbReference type="InterPro" id="IPR011335">
    <property type="entry name" value="Restrct_endonuc-II-like"/>
</dbReference>
<evidence type="ECO:0008006" key="3">
    <source>
        <dbReference type="Google" id="ProtNLM"/>
    </source>
</evidence>
<protein>
    <recommendedName>
        <fullName evidence="3">Restriction endonuclease</fullName>
    </recommendedName>
</protein>
<comment type="caution">
    <text evidence="1">The sequence shown here is derived from an EMBL/GenBank/DDBJ whole genome shotgun (WGS) entry which is preliminary data.</text>
</comment>
<proteinExistence type="predicted"/>
<organism evidence="1 2">
    <name type="scientific">Leptospira kmetyi</name>
    <dbReference type="NCBI Taxonomy" id="408139"/>
    <lineage>
        <taxon>Bacteria</taxon>
        <taxon>Pseudomonadati</taxon>
        <taxon>Spirochaetota</taxon>
        <taxon>Spirochaetia</taxon>
        <taxon>Leptospirales</taxon>
        <taxon>Leptospiraceae</taxon>
        <taxon>Leptospira</taxon>
    </lineage>
</organism>
<dbReference type="EMBL" id="NPDP01000019">
    <property type="protein sequence ID" value="PJZ29629.1"/>
    <property type="molecule type" value="Genomic_DNA"/>
</dbReference>
<reference evidence="1 2" key="1">
    <citation type="submission" date="2017-07" db="EMBL/GenBank/DDBJ databases">
        <title>Leptospira spp. isolated from tropical soils.</title>
        <authorList>
            <person name="Thibeaux R."/>
            <person name="Iraola G."/>
            <person name="Ferres I."/>
            <person name="Bierque E."/>
            <person name="Girault D."/>
            <person name="Soupe-Gilbert M.-E."/>
            <person name="Picardeau M."/>
            <person name="Goarant C."/>
        </authorList>
    </citation>
    <scope>NUCLEOTIDE SEQUENCE [LARGE SCALE GENOMIC DNA]</scope>
    <source>
        <strain evidence="1 2">JW2-C-B1</strain>
    </source>
</reference>
<keyword evidence="2" id="KW-1185">Reference proteome</keyword>
<dbReference type="Proteomes" id="UP000231919">
    <property type="component" value="Unassembled WGS sequence"/>
</dbReference>
<sequence length="284" mass="33042">MQQPDKKVILEALTHSGYLFEQEIANIFRDLDFEVLTNWAYEDKDTGKSREVDILARTHKYIEKDKKKILINIEVIAECKNNTNPIVLIGNKEVRRKYSPALMKLILFPKQAVQIQIEQKSGAISWITESIYRYSKVIENHYYNSDKTISYQFAKITRKGQKWEAIHDNIYDAMILPIVDALENRIALHYASIKKANIISVLVPIIVLKNHLYYVECSEEIPAIYEVDEQLFERSISSKSHEGNYVIQFIKSEALKKFIENEINEFVSKLANKIELNPEAFASH</sequence>
<dbReference type="SUPFAM" id="SSF52980">
    <property type="entry name" value="Restriction endonuclease-like"/>
    <property type="match status" value="1"/>
</dbReference>
<evidence type="ECO:0000313" key="2">
    <source>
        <dbReference type="Proteomes" id="UP000231919"/>
    </source>
</evidence>